<dbReference type="Pfam" id="PF00353">
    <property type="entry name" value="HemolysinCabind"/>
    <property type="match status" value="2"/>
</dbReference>
<dbReference type="STRING" id="349106.PsycPRwf_1029"/>
<dbReference type="Gene3D" id="2.150.10.10">
    <property type="entry name" value="Serralysin-like metalloprotease, C-terminal"/>
    <property type="match status" value="2"/>
</dbReference>
<sequence length="1529" mass="164493">MFFSVVDSRGHADGPHTFVAKIEDAAGNVGTESNEFMLTVDTQAPTENNSISIDTYTDDVDPLQDDFGSGTDTNDTTPTLNGTVSGLAADDTVGIYDTDGNRLGDAILNADRTGFTYTSAALADGPHTFVAKIEDAAGNVGTESNEFMLTVDTQAPTDNNSISIDTYTDDVDPLQDDFGSGTDTNDTTPTLNGTVSGLAADDTVGIYDTDGKRLGDAILNADRTGFTYTSAALADGPHTFVAKIEDAAGNVGTESNEFMLTVDTQAPTINPQTIEYNENQEAGTDTEETGLVIGEVIASDNRGSVSYSITAGNGKGYFDINEKGQIALTQKGLSSEANDFELGLNEFDLTVTVTDEAGNSADSTVTINVNNVNEAPTAADFSKKIFEDGNVYEGNLNRPEIIISVEDLEGISPEDVQLLIGTDRVDSFYKINDDRSVTFSPREALDNGVYTLTLQDKSDTSKVLGIFEDIQVNSGYTLTIDDFKQNYNDPEGDELTEVIITSLPEDSRGVLLLGTEVVKVNDRISITEIKNGNLIFIPAKDQSDNDVEGPFASIKYKVANANTANDSAESEGDPSTITINVEPKADGTFTTVVDTALNSDDITGSGGLQKDGSLTGFNKEVQGDLGLDYKSMFSERSLDGSVYYKYYRDENWFGIGADKPFGFHQPLNNNFLKGAIETTLVEPKAPNANGVVGAYDSGLVKSAQIFGANKGVYGEKDKPSTALVVKFEGLIYLEAGESYKFNYDKPEGIDDALVINLGGKTVYEQHYYNSPEEFDPRNPLKVEPFIPKESGFYSLDMYHLNSGSEGRLGIQLNGNDLTTDNFLVYPDEKALKEALAANDNLKDFNISSLQGSIDGKNGYYTIEGNNIGEAGTWFKISNLSIKSDSNSDGIEVQTITGSNDTDDTLVLAKDKDGKDTVKLEIGGLSEGYEIRDGAGNQYTFTGKEDVIDITDWDRANLELFAPLNAEAGREGIALITSSRDGDDNITQSYTHLHINVSKDSANYSGTTGKDEIILGTSDKPGTGDNVLFGGSGDDTLDGGAGNDVLFGDSAGGVRGGGFEYWDFSNFEGNVSRDSNLNYAWLVAESNGKTEQHTIGAWNLGGRSEDYKRPERDYNNIEFANPNKGNTSTNGNKYTGSDAGSWVLDMTAHQFNELDIWQNVTTMPGETYNIEIVVSNAGDTTMHVQWGGHTIGILEEGSTTMAGLNKVQIVRETSGLPSGYSKYILTVAGDRESEFTELRILGHTEKNSSGYQTEPSSNGRILASVDLKPVGNSGADKLIGGEGEDILYGQGGNDTLWGGKFVEEGDRGDGSTDTFVYSFNKDNGHDTIKDFEVGTDRIYLTDVLDAYNGLDMGLGGMITNKVYNENDPQAKHITRTPGTNGDVDSDSNEIINSTAKSDDNLTIKDFRYDNNNGDSYNAQGQHNQYITVEGSEGDSGDVVISFGSGKSTDAGAKTAYGSVTLEGISYGTANDGNEHTYGSVEELFGYNGHQQILWATTDGFQIPKDNNYDNLTNMDMTVTDLKIDGYYPVI</sequence>
<dbReference type="GO" id="GO:0007156">
    <property type="term" value="P:homophilic cell adhesion via plasma membrane adhesion molecules"/>
    <property type="evidence" value="ECO:0007669"/>
    <property type="project" value="InterPro"/>
</dbReference>
<keyword evidence="1" id="KW-0106">Calcium</keyword>
<proteinExistence type="predicted"/>
<accession>A5WE88</accession>
<dbReference type="InterPro" id="IPR002126">
    <property type="entry name" value="Cadherin-like_dom"/>
</dbReference>
<reference evidence="3" key="1">
    <citation type="submission" date="2007-05" db="EMBL/GenBank/DDBJ databases">
        <title>Complete sequence of chromosome of Psychrobacter sp. PRwf-1.</title>
        <authorList>
            <consortium name="US DOE Joint Genome Institute"/>
            <person name="Copeland A."/>
            <person name="Lucas S."/>
            <person name="Lapidus A."/>
            <person name="Barry K."/>
            <person name="Detter J.C."/>
            <person name="Glavina del Rio T."/>
            <person name="Hammon N."/>
            <person name="Israni S."/>
            <person name="Dalin E."/>
            <person name="Tice H."/>
            <person name="Pitluck S."/>
            <person name="Chain P."/>
            <person name="Malfatti S."/>
            <person name="Shin M."/>
            <person name="Vergez L."/>
            <person name="Schmutz J."/>
            <person name="Larimer F."/>
            <person name="Land M."/>
            <person name="Hauser L."/>
            <person name="Kyrpides N."/>
            <person name="Kim E."/>
            <person name="Tiedje J."/>
            <person name="Richardson P."/>
        </authorList>
    </citation>
    <scope>NUCLEOTIDE SEQUENCE [LARGE SCALE GENOMIC DNA]</scope>
    <source>
        <strain evidence="3">PRwf-1</strain>
    </source>
</reference>
<dbReference type="PROSITE" id="PS50268">
    <property type="entry name" value="CADHERIN_2"/>
    <property type="match status" value="1"/>
</dbReference>
<dbReference type="eggNOG" id="COG2931">
    <property type="taxonomic scope" value="Bacteria"/>
</dbReference>
<dbReference type="InterPro" id="IPR011049">
    <property type="entry name" value="Serralysin-like_metalloprot_C"/>
</dbReference>
<dbReference type="SUPFAM" id="SSF51120">
    <property type="entry name" value="beta-Roll"/>
    <property type="match status" value="1"/>
</dbReference>
<dbReference type="Gene3D" id="2.60.40.10">
    <property type="entry name" value="Immunoglobulins"/>
    <property type="match status" value="3"/>
</dbReference>
<dbReference type="PRINTS" id="PR00313">
    <property type="entry name" value="CABNDNGRPT"/>
</dbReference>
<dbReference type="eggNOG" id="COG2304">
    <property type="taxonomic scope" value="Bacteria"/>
</dbReference>
<name>A5WE88_PSYWF</name>
<evidence type="ECO:0000313" key="3">
    <source>
        <dbReference type="EMBL" id="ABQ93979.1"/>
    </source>
</evidence>
<dbReference type="SUPFAM" id="SSF49313">
    <property type="entry name" value="Cadherin-like"/>
    <property type="match status" value="1"/>
</dbReference>
<dbReference type="InterPro" id="IPR001343">
    <property type="entry name" value="Hemolysn_Ca-bd"/>
</dbReference>
<dbReference type="InterPro" id="IPR013783">
    <property type="entry name" value="Ig-like_fold"/>
</dbReference>
<dbReference type="Pfam" id="PF00028">
    <property type="entry name" value="Cadherin"/>
    <property type="match status" value="1"/>
</dbReference>
<dbReference type="InterPro" id="IPR044016">
    <property type="entry name" value="Big_13"/>
</dbReference>
<dbReference type="HOGENOM" id="CLU_255429_0_0_6"/>
<protein>
    <submittedName>
        <fullName evidence="3">Hemolysin-type calcium-binding region</fullName>
    </submittedName>
</protein>
<dbReference type="GO" id="GO:0005509">
    <property type="term" value="F:calcium ion binding"/>
    <property type="evidence" value="ECO:0007669"/>
    <property type="project" value="InterPro"/>
</dbReference>
<dbReference type="InterPro" id="IPR015919">
    <property type="entry name" value="Cadherin-like_sf"/>
</dbReference>
<dbReference type="Gene3D" id="2.60.40.60">
    <property type="entry name" value="Cadherins"/>
    <property type="match status" value="1"/>
</dbReference>
<evidence type="ECO:0000256" key="1">
    <source>
        <dbReference type="ARBA" id="ARBA00022837"/>
    </source>
</evidence>
<organism evidence="3">
    <name type="scientific">Psychrobacter sp. (strain PRwf-1)</name>
    <dbReference type="NCBI Taxonomy" id="349106"/>
    <lineage>
        <taxon>Bacteria</taxon>
        <taxon>Pseudomonadati</taxon>
        <taxon>Pseudomonadota</taxon>
        <taxon>Gammaproteobacteria</taxon>
        <taxon>Moraxellales</taxon>
        <taxon>Moraxellaceae</taxon>
        <taxon>Psychrobacter</taxon>
    </lineage>
</organism>
<feature type="domain" description="Cadherin" evidence="2">
    <location>
        <begin position="268"/>
        <end position="378"/>
    </location>
</feature>
<gene>
    <name evidence="3" type="ordered locus">PsycPRwf_1029</name>
</gene>
<dbReference type="SMART" id="SM00112">
    <property type="entry name" value="CA"/>
    <property type="match status" value="1"/>
</dbReference>
<evidence type="ECO:0000259" key="2">
    <source>
        <dbReference type="PROSITE" id="PS50268"/>
    </source>
</evidence>
<dbReference type="EMBL" id="CP000713">
    <property type="protein sequence ID" value="ABQ93979.1"/>
    <property type="molecule type" value="Genomic_DNA"/>
</dbReference>
<dbReference type="Pfam" id="PF19077">
    <property type="entry name" value="Big_13"/>
    <property type="match status" value="2"/>
</dbReference>
<dbReference type="GO" id="GO:0016020">
    <property type="term" value="C:membrane"/>
    <property type="evidence" value="ECO:0007669"/>
    <property type="project" value="InterPro"/>
</dbReference>
<dbReference type="KEGG" id="prw:PsycPRwf_1029"/>
<dbReference type="CDD" id="cd11304">
    <property type="entry name" value="Cadherin_repeat"/>
    <property type="match status" value="1"/>
</dbReference>